<comment type="caution">
    <text evidence="2">The sequence shown here is derived from an EMBL/GenBank/DDBJ whole genome shotgun (WGS) entry which is preliminary data.</text>
</comment>
<accession>A0A4S8NZ37</accession>
<feature type="transmembrane region" description="Helical" evidence="1">
    <location>
        <begin position="93"/>
        <end position="114"/>
    </location>
</feature>
<sequence>MQPIDTGTMTILILIALSIGLIVGAAGGAAGARLTGQPAWKGAAVPLLSVLLPIPFLFLVRAPGPLEAMLLQLVAAVLAGFCLKLGPRGTAGSIIGAIVAVGVLVIGASLWNGLVN</sequence>
<name>A0A4S8NZ37_9HYPH</name>
<keyword evidence="1" id="KW-0812">Transmembrane</keyword>
<reference evidence="2 3" key="1">
    <citation type="submission" date="2019-04" db="EMBL/GenBank/DDBJ databases">
        <title>Genome sequence of strain shin9-1.</title>
        <authorList>
            <person name="Gao J."/>
            <person name="Sun J."/>
        </authorList>
    </citation>
    <scope>NUCLEOTIDE SEQUENCE [LARGE SCALE GENOMIC DNA]</scope>
    <source>
        <strain evidence="3">shin9-1</strain>
    </source>
</reference>
<organism evidence="2 3">
    <name type="scientific">Peteryoungia ipomoeae</name>
    <dbReference type="NCBI Taxonomy" id="1210932"/>
    <lineage>
        <taxon>Bacteria</taxon>
        <taxon>Pseudomonadati</taxon>
        <taxon>Pseudomonadota</taxon>
        <taxon>Alphaproteobacteria</taxon>
        <taxon>Hyphomicrobiales</taxon>
        <taxon>Rhizobiaceae</taxon>
        <taxon>Peteryoungia</taxon>
    </lineage>
</organism>
<protein>
    <submittedName>
        <fullName evidence="2">Uncharacterized protein</fullName>
    </submittedName>
</protein>
<feature type="transmembrane region" description="Helical" evidence="1">
    <location>
        <begin position="12"/>
        <end position="32"/>
    </location>
</feature>
<evidence type="ECO:0000256" key="1">
    <source>
        <dbReference type="SAM" id="Phobius"/>
    </source>
</evidence>
<evidence type="ECO:0000313" key="2">
    <source>
        <dbReference type="EMBL" id="THV22960.1"/>
    </source>
</evidence>
<dbReference type="RefSeq" id="WP_136598404.1">
    <property type="nucleotide sequence ID" value="NZ_STGV01000003.1"/>
</dbReference>
<dbReference type="EMBL" id="STGV01000003">
    <property type="protein sequence ID" value="THV22960.1"/>
    <property type="molecule type" value="Genomic_DNA"/>
</dbReference>
<proteinExistence type="predicted"/>
<keyword evidence="1" id="KW-0472">Membrane</keyword>
<keyword evidence="1" id="KW-1133">Transmembrane helix</keyword>
<feature type="transmembrane region" description="Helical" evidence="1">
    <location>
        <begin position="44"/>
        <end position="62"/>
    </location>
</feature>
<dbReference type="Proteomes" id="UP000308828">
    <property type="component" value="Unassembled WGS sequence"/>
</dbReference>
<evidence type="ECO:0000313" key="3">
    <source>
        <dbReference type="Proteomes" id="UP000308828"/>
    </source>
</evidence>
<dbReference type="AlphaFoldDB" id="A0A4S8NZ37"/>
<keyword evidence="3" id="KW-1185">Reference proteome</keyword>
<gene>
    <name evidence="2" type="ORF">FAA97_10010</name>
</gene>